<evidence type="ECO:0000256" key="7">
    <source>
        <dbReference type="ARBA" id="ARBA00022528"/>
    </source>
</evidence>
<evidence type="ECO:0000256" key="1">
    <source>
        <dbReference type="ARBA" id="ARBA00002327"/>
    </source>
</evidence>
<evidence type="ECO:0000256" key="6">
    <source>
        <dbReference type="ARBA" id="ARBA00022452"/>
    </source>
</evidence>
<reference evidence="14 15" key="1">
    <citation type="submission" date="2018-07" db="EMBL/GenBank/DDBJ databases">
        <title>The complete nuclear genome of the prasinophyte Chloropicon primus (CCMP1205).</title>
        <authorList>
            <person name="Pombert J.-F."/>
            <person name="Otis C."/>
            <person name="Turmel M."/>
            <person name="Lemieux C."/>
        </authorList>
    </citation>
    <scope>NUCLEOTIDE SEQUENCE [LARGE SCALE GENOMIC DNA]</scope>
    <source>
        <strain evidence="14 15">CCMP1205</strain>
    </source>
</reference>
<dbReference type="GO" id="GO:0034765">
    <property type="term" value="P:regulation of monoatomic ion transmembrane transport"/>
    <property type="evidence" value="ECO:0007669"/>
    <property type="project" value="InterPro"/>
</dbReference>
<dbReference type="Proteomes" id="UP000316726">
    <property type="component" value="Chromosome 3"/>
</dbReference>
<dbReference type="GO" id="GO:0022843">
    <property type="term" value="F:voltage-gated monoatomic cation channel activity"/>
    <property type="evidence" value="ECO:0007669"/>
    <property type="project" value="InterPro"/>
</dbReference>
<keyword evidence="12" id="KW-0472">Membrane</keyword>
<comment type="subunit">
    <text evidence="4">Homooligomers form large rather nonselective pores in plastidial outer membranes.</text>
</comment>
<evidence type="ECO:0000256" key="12">
    <source>
        <dbReference type="ARBA" id="ARBA00023136"/>
    </source>
</evidence>
<dbReference type="AlphaFoldDB" id="A0A5B8MHT2"/>
<evidence type="ECO:0000256" key="11">
    <source>
        <dbReference type="ARBA" id="ARBA00023114"/>
    </source>
</evidence>
<dbReference type="PANTHER" id="PTHR35284:SF1">
    <property type="entry name" value="OUTER ENVELOPE PORE PROTEIN 24A, CHLOROPLASTIC-RELATED"/>
    <property type="match status" value="1"/>
</dbReference>
<comment type="function">
    <text evidence="1">High-conductance voltage-dependent solute channel with a slight selectivity for cations transporting triosephosphates, dicarboxylic acids, ATP, inorganic phosphate (Pi), sugars, and positively or negatively charged amino acids.</text>
</comment>
<evidence type="ECO:0000256" key="10">
    <source>
        <dbReference type="ARBA" id="ARBA00023065"/>
    </source>
</evidence>
<keyword evidence="9" id="KW-0812">Transmembrane</keyword>
<evidence type="ECO:0000256" key="4">
    <source>
        <dbReference type="ARBA" id="ARBA00011593"/>
    </source>
</evidence>
<name>A0A5B8MHT2_9CHLO</name>
<evidence type="ECO:0000313" key="15">
    <source>
        <dbReference type="Proteomes" id="UP000316726"/>
    </source>
</evidence>
<keyword evidence="6" id="KW-1134">Transmembrane beta strand</keyword>
<dbReference type="OrthoDB" id="1185978at2759"/>
<evidence type="ECO:0000256" key="8">
    <source>
        <dbReference type="ARBA" id="ARBA00022640"/>
    </source>
</evidence>
<proteinExistence type="predicted"/>
<sequence length="227" mass="24897">MKFDLKPTVHVTGTGKDDVSAGVSARFDHNDLSVQVRASDAGLRGNGSLTDGLVVSARKDGHFTFQYDVGSDSPSLTFLSNARVANKDVALKYHHDVKGKGNRLQGRVDIDDKTSATVGWNLHGFDAPDYKQFDLKLNYRHDDKWSFEPSYDFGREAFAARVNHHLDDENSLSMHYDAHSNQGSLEWTNHSIGGPGALRVSATSSLSDSGLKQMPSITASKVFDLEL</sequence>
<protein>
    <submittedName>
        <fullName evidence="14">Uncharacterized protein</fullName>
    </submittedName>
</protein>
<gene>
    <name evidence="14" type="ORF">A3770_03p25150</name>
    <name evidence="13" type="ORF">CPRI1469_LOCUS7335</name>
</gene>
<evidence type="ECO:0000256" key="3">
    <source>
        <dbReference type="ARBA" id="ARBA00004441"/>
    </source>
</evidence>
<dbReference type="GO" id="GO:0046930">
    <property type="term" value="C:pore complex"/>
    <property type="evidence" value="ECO:0007669"/>
    <property type="project" value="UniProtKB-KW"/>
</dbReference>
<evidence type="ECO:0000256" key="5">
    <source>
        <dbReference type="ARBA" id="ARBA00022448"/>
    </source>
</evidence>
<dbReference type="EMBL" id="HBHL01011106">
    <property type="protein sequence ID" value="CAD9718470.1"/>
    <property type="molecule type" value="Transcribed_RNA"/>
</dbReference>
<evidence type="ECO:0000313" key="14">
    <source>
        <dbReference type="EMBL" id="QDZ19997.1"/>
    </source>
</evidence>
<dbReference type="GO" id="GO:0009707">
    <property type="term" value="C:chloroplast outer membrane"/>
    <property type="evidence" value="ECO:0007669"/>
    <property type="project" value="UniProtKB-SubCell"/>
</dbReference>
<dbReference type="GO" id="GO:0015288">
    <property type="term" value="F:porin activity"/>
    <property type="evidence" value="ECO:0007669"/>
    <property type="project" value="UniProtKB-KW"/>
</dbReference>
<keyword evidence="7" id="KW-0150">Chloroplast</keyword>
<comment type="subcellular location">
    <subcellularLocation>
        <location evidence="2">Plastid</location>
        <location evidence="2">Chloroplast outer membrane</location>
        <topology evidence="2">Multi-pass membrane protein</topology>
    </subcellularLocation>
    <subcellularLocation>
        <location evidence="3">Plastid</location>
        <location evidence="3">Etioplast membrane</location>
        <topology evidence="3">Multi-pass membrane protein</topology>
    </subcellularLocation>
</comment>
<evidence type="ECO:0000313" key="13">
    <source>
        <dbReference type="EMBL" id="CAD9718470.1"/>
    </source>
</evidence>
<accession>A0A5B8MHT2</accession>
<dbReference type="GO" id="GO:0034426">
    <property type="term" value="C:etioplast membrane"/>
    <property type="evidence" value="ECO:0007669"/>
    <property type="project" value="UniProtKB-SubCell"/>
</dbReference>
<organism evidence="14 15">
    <name type="scientific">Chloropicon primus</name>
    <dbReference type="NCBI Taxonomy" id="1764295"/>
    <lineage>
        <taxon>Eukaryota</taxon>
        <taxon>Viridiplantae</taxon>
        <taxon>Chlorophyta</taxon>
        <taxon>Chloropicophyceae</taxon>
        <taxon>Chloropicales</taxon>
        <taxon>Chloropicaceae</taxon>
        <taxon>Chloropicon</taxon>
    </lineage>
</organism>
<reference evidence="13" key="2">
    <citation type="submission" date="2021-01" db="EMBL/GenBank/DDBJ databases">
        <authorList>
            <person name="Corre E."/>
            <person name="Pelletier E."/>
            <person name="Niang G."/>
            <person name="Scheremetjew M."/>
            <person name="Finn R."/>
            <person name="Kale V."/>
            <person name="Holt S."/>
            <person name="Cochrane G."/>
            <person name="Meng A."/>
            <person name="Brown T."/>
            <person name="Cohen L."/>
        </authorList>
    </citation>
    <scope>NUCLEOTIDE SEQUENCE</scope>
    <source>
        <strain evidence="13">CCMP1205</strain>
    </source>
</reference>
<keyword evidence="5" id="KW-0813">Transport</keyword>
<dbReference type="InterPro" id="IPR034626">
    <property type="entry name" value="OEP24"/>
</dbReference>
<keyword evidence="15" id="KW-1185">Reference proteome</keyword>
<evidence type="ECO:0000256" key="9">
    <source>
        <dbReference type="ARBA" id="ARBA00022692"/>
    </source>
</evidence>
<keyword evidence="10" id="KW-0406">Ion transport</keyword>
<keyword evidence="8" id="KW-0934">Plastid</keyword>
<dbReference type="PANTHER" id="PTHR35284">
    <property type="entry name" value="OUTER ENVELOPE PORE PROTEIN 24A, CHLOROPLASTIC-RELATED"/>
    <property type="match status" value="1"/>
</dbReference>
<dbReference type="EMBL" id="CP031036">
    <property type="protein sequence ID" value="QDZ19997.1"/>
    <property type="molecule type" value="Genomic_DNA"/>
</dbReference>
<evidence type="ECO:0000256" key="2">
    <source>
        <dbReference type="ARBA" id="ARBA00004396"/>
    </source>
</evidence>
<keyword evidence="11" id="KW-0626">Porin</keyword>